<evidence type="ECO:0000313" key="12">
    <source>
        <dbReference type="Proteomes" id="UP000306740"/>
    </source>
</evidence>
<evidence type="ECO:0000313" key="10">
    <source>
        <dbReference type="EMBL" id="TNC49747.1"/>
    </source>
</evidence>
<dbReference type="GO" id="GO:0140359">
    <property type="term" value="F:ABC-type transporter activity"/>
    <property type="evidence" value="ECO:0007669"/>
    <property type="project" value="InterPro"/>
</dbReference>
<protein>
    <recommendedName>
        <fullName evidence="8">Transport permease protein</fullName>
    </recommendedName>
</protein>
<feature type="transmembrane region" description="Helical" evidence="8">
    <location>
        <begin position="157"/>
        <end position="178"/>
    </location>
</feature>
<comment type="subcellular location">
    <subcellularLocation>
        <location evidence="1 8">Cell membrane</location>
        <topology evidence="1 8">Multi-pass membrane protein</topology>
    </subcellularLocation>
</comment>
<dbReference type="Proteomes" id="UP000306740">
    <property type="component" value="Unassembled WGS sequence"/>
</dbReference>
<keyword evidence="8" id="KW-0813">Transport</keyword>
<dbReference type="AlphaFoldDB" id="A0A5C4MUI3"/>
<comment type="similarity">
    <text evidence="2 8">Belongs to the ABC-2 integral membrane protein family.</text>
</comment>
<evidence type="ECO:0000256" key="3">
    <source>
        <dbReference type="ARBA" id="ARBA00022475"/>
    </source>
</evidence>
<proteinExistence type="inferred from homology"/>
<keyword evidence="4 8" id="KW-0812">Transmembrane</keyword>
<comment type="caution">
    <text evidence="8">Lacks conserved residue(s) required for the propagation of feature annotation.</text>
</comment>
<dbReference type="Pfam" id="PF01061">
    <property type="entry name" value="ABC2_membrane"/>
    <property type="match status" value="1"/>
</dbReference>
<keyword evidence="5 8" id="KW-1133">Transmembrane helix</keyword>
<feature type="transmembrane region" description="Helical" evidence="8">
    <location>
        <begin position="76"/>
        <end position="98"/>
    </location>
</feature>
<dbReference type="PROSITE" id="PS51012">
    <property type="entry name" value="ABC_TM2"/>
    <property type="match status" value="1"/>
</dbReference>
<evidence type="ECO:0000256" key="6">
    <source>
        <dbReference type="ARBA" id="ARBA00023136"/>
    </source>
</evidence>
<feature type="domain" description="ABC transmembrane type-2" evidence="9">
    <location>
        <begin position="45"/>
        <end position="272"/>
    </location>
</feature>
<evidence type="ECO:0000256" key="5">
    <source>
        <dbReference type="ARBA" id="ARBA00022989"/>
    </source>
</evidence>
<feature type="transmembrane region" description="Helical" evidence="8">
    <location>
        <begin position="50"/>
        <end position="70"/>
    </location>
</feature>
<keyword evidence="7" id="KW-0046">Antibiotic resistance</keyword>
<dbReference type="EMBL" id="VDFR01000020">
    <property type="protein sequence ID" value="TNC49948.1"/>
    <property type="molecule type" value="Genomic_DNA"/>
</dbReference>
<sequence length="274" mass="29031">MTATIPAPDVSVLTDPGTDGPPATALSAVRAFAWRSLLKLRHTPEQAADAILIPFIFTVLFTYIFGGALSGSPESYLQYLLPGTLVMAILLMTVYGGLSLNTDVSRGVLERFRSLPVWQAAHVVGTLLGDVGRYLVAAALVVLLGLLLGWRPEGGPSGVVVGIGLALVFAYALSWVWATVGLLARSPQAVSMLSFLIQFPLTFVSNAFVDPDTMPGWLQGWVAVNPVSLLITAERGLFAGTADLGDVAWVLGASAAVLAVFVPLTLHLYRRRSS</sequence>
<keyword evidence="6 8" id="KW-0472">Membrane</keyword>
<evidence type="ECO:0000256" key="4">
    <source>
        <dbReference type="ARBA" id="ARBA00022692"/>
    </source>
</evidence>
<evidence type="ECO:0000313" key="11">
    <source>
        <dbReference type="EMBL" id="TNC49948.1"/>
    </source>
</evidence>
<dbReference type="EMBL" id="VDFR01000021">
    <property type="protein sequence ID" value="TNC49747.1"/>
    <property type="molecule type" value="Genomic_DNA"/>
</dbReference>
<dbReference type="InterPro" id="IPR000412">
    <property type="entry name" value="ABC_2_transport"/>
</dbReference>
<dbReference type="PIRSF" id="PIRSF006648">
    <property type="entry name" value="DrrB"/>
    <property type="match status" value="1"/>
</dbReference>
<dbReference type="InterPro" id="IPR013525">
    <property type="entry name" value="ABC2_TM"/>
</dbReference>
<dbReference type="OrthoDB" id="3370990at2"/>
<dbReference type="PANTHER" id="PTHR43077">
    <property type="entry name" value="TRANSPORT PERMEASE YVFS-RELATED"/>
    <property type="match status" value="1"/>
</dbReference>
<gene>
    <name evidence="11" type="ORF">FHE65_04465</name>
    <name evidence="10" type="ORF">FHE65_04990</name>
</gene>
<feature type="transmembrane region" description="Helical" evidence="8">
    <location>
        <begin position="134"/>
        <end position="151"/>
    </location>
</feature>
<dbReference type="GO" id="GO:0043190">
    <property type="term" value="C:ATP-binding cassette (ABC) transporter complex"/>
    <property type="evidence" value="ECO:0007669"/>
    <property type="project" value="InterPro"/>
</dbReference>
<evidence type="ECO:0000256" key="7">
    <source>
        <dbReference type="ARBA" id="ARBA00023251"/>
    </source>
</evidence>
<dbReference type="InterPro" id="IPR051328">
    <property type="entry name" value="T7SS_ABC-Transporter"/>
</dbReference>
<dbReference type="GO" id="GO:0046677">
    <property type="term" value="P:response to antibiotic"/>
    <property type="evidence" value="ECO:0007669"/>
    <property type="project" value="UniProtKB-KW"/>
</dbReference>
<evidence type="ECO:0000259" key="9">
    <source>
        <dbReference type="PROSITE" id="PS51012"/>
    </source>
</evidence>
<evidence type="ECO:0000256" key="8">
    <source>
        <dbReference type="RuleBase" id="RU361157"/>
    </source>
</evidence>
<keyword evidence="3 8" id="KW-1003">Cell membrane</keyword>
<dbReference type="PANTHER" id="PTHR43077:SF8">
    <property type="entry name" value="DOXORUBICIN RESISTANCE ABC TRANSPORTER PERMEASE PROTEIN DRRB"/>
    <property type="match status" value="1"/>
</dbReference>
<dbReference type="RefSeq" id="WP_139105375.1">
    <property type="nucleotide sequence ID" value="NZ_VDFR01000020.1"/>
</dbReference>
<reference evidence="10 12" key="1">
    <citation type="submission" date="2019-05" db="EMBL/GenBank/DDBJ databases">
        <title>Mumia sp. nov., isolated from the intestinal contents of plateau pika (Ochotona curzoniae) in the Qinghai-Tibet plateau of China.</title>
        <authorList>
            <person name="Tian Z."/>
        </authorList>
    </citation>
    <scope>NUCLEOTIDE SEQUENCE [LARGE SCALE GENOMIC DNA]</scope>
    <source>
        <strain evidence="12">527</strain>
        <strain evidence="10">Z527</strain>
    </source>
</reference>
<feature type="transmembrane region" description="Helical" evidence="8">
    <location>
        <begin position="247"/>
        <end position="269"/>
    </location>
</feature>
<evidence type="ECO:0000256" key="2">
    <source>
        <dbReference type="ARBA" id="ARBA00007783"/>
    </source>
</evidence>
<dbReference type="InterPro" id="IPR047817">
    <property type="entry name" value="ABC2_TM_bact-type"/>
</dbReference>
<name>A0A5C4MUI3_9ACTN</name>
<organism evidence="10 12">
    <name type="scientific">Mumia zhuanghuii</name>
    <dbReference type="NCBI Taxonomy" id="2585211"/>
    <lineage>
        <taxon>Bacteria</taxon>
        <taxon>Bacillati</taxon>
        <taxon>Actinomycetota</taxon>
        <taxon>Actinomycetes</taxon>
        <taxon>Propionibacteriales</taxon>
        <taxon>Nocardioidaceae</taxon>
        <taxon>Mumia</taxon>
    </lineage>
</organism>
<evidence type="ECO:0000256" key="1">
    <source>
        <dbReference type="ARBA" id="ARBA00004651"/>
    </source>
</evidence>
<accession>A0A5C4MUI3</accession>
<comment type="caution">
    <text evidence="10">The sequence shown here is derived from an EMBL/GenBank/DDBJ whole genome shotgun (WGS) entry which is preliminary data.</text>
</comment>